<sequence length="149" mass="15361">METKTNSGSMGVQLEALTALLVSALLRSQLLALVTVKALGYGGSSVYLLNGAGRGRFSAVNDLYGLSSPNNKAFIQDVDAQRNSEAADAEGDGDNEQDGDEDDGDGDGDGGFGEGEEELSSEDGGDFGKNSNSNNKSNSKKETEGETGI</sequence>
<comment type="caution">
    <text evidence="2">The sequence shown here is derived from an EMBL/GenBank/DDBJ whole genome shotgun (WGS) entry which is preliminary data.</text>
</comment>
<protein>
    <submittedName>
        <fullName evidence="2">Uncharacterized protein</fullName>
    </submittedName>
</protein>
<organism evidence="2 3">
    <name type="scientific">Cannabis sativa</name>
    <name type="common">Hemp</name>
    <name type="synonym">Marijuana</name>
    <dbReference type="NCBI Taxonomy" id="3483"/>
    <lineage>
        <taxon>Eukaryota</taxon>
        <taxon>Viridiplantae</taxon>
        <taxon>Streptophyta</taxon>
        <taxon>Embryophyta</taxon>
        <taxon>Tracheophyta</taxon>
        <taxon>Spermatophyta</taxon>
        <taxon>Magnoliopsida</taxon>
        <taxon>eudicotyledons</taxon>
        <taxon>Gunneridae</taxon>
        <taxon>Pentapetalae</taxon>
        <taxon>rosids</taxon>
        <taxon>fabids</taxon>
        <taxon>Rosales</taxon>
        <taxon>Cannabaceae</taxon>
        <taxon>Cannabis</taxon>
    </lineage>
</organism>
<evidence type="ECO:0000313" key="3">
    <source>
        <dbReference type="Proteomes" id="UP000525078"/>
    </source>
</evidence>
<feature type="compositionally biased region" description="Acidic residues" evidence="1">
    <location>
        <begin position="87"/>
        <end position="125"/>
    </location>
</feature>
<dbReference type="Proteomes" id="UP000525078">
    <property type="component" value="Unassembled WGS sequence"/>
</dbReference>
<evidence type="ECO:0000256" key="1">
    <source>
        <dbReference type="SAM" id="MobiDB-lite"/>
    </source>
</evidence>
<feature type="compositionally biased region" description="Basic and acidic residues" evidence="1">
    <location>
        <begin position="139"/>
        <end position="149"/>
    </location>
</feature>
<evidence type="ECO:0000313" key="2">
    <source>
        <dbReference type="EMBL" id="KAF4351887.1"/>
    </source>
</evidence>
<feature type="region of interest" description="Disordered" evidence="1">
    <location>
        <begin position="75"/>
        <end position="149"/>
    </location>
</feature>
<dbReference type="AlphaFoldDB" id="A0A7J6E0E9"/>
<proteinExistence type="predicted"/>
<name>A0A7J6E0E9_CANSA</name>
<accession>A0A7J6E0E9</accession>
<reference evidence="2 3" key="1">
    <citation type="journal article" date="2020" name="bioRxiv">
        <title>Sequence and annotation of 42 cannabis genomes reveals extensive copy number variation in cannabinoid synthesis and pathogen resistance genes.</title>
        <authorList>
            <person name="Mckernan K.J."/>
            <person name="Helbert Y."/>
            <person name="Kane L.T."/>
            <person name="Ebling H."/>
            <person name="Zhang L."/>
            <person name="Liu B."/>
            <person name="Eaton Z."/>
            <person name="Mclaughlin S."/>
            <person name="Kingan S."/>
            <person name="Baybayan P."/>
            <person name="Concepcion G."/>
            <person name="Jordan M."/>
            <person name="Riva A."/>
            <person name="Barbazuk W."/>
            <person name="Harkins T."/>
        </authorList>
    </citation>
    <scope>NUCLEOTIDE SEQUENCE [LARGE SCALE GENOMIC DNA]</scope>
    <source>
        <strain evidence="3">cv. Jamaican Lion 4</strain>
        <tissue evidence="2">Leaf</tissue>
    </source>
</reference>
<gene>
    <name evidence="2" type="ORF">F8388_020448</name>
</gene>
<dbReference type="EMBL" id="JAATIP010000326">
    <property type="protein sequence ID" value="KAF4351887.1"/>
    <property type="molecule type" value="Genomic_DNA"/>
</dbReference>